<dbReference type="PROSITE" id="PS01096">
    <property type="entry name" value="PPIC_PPIASE_1"/>
    <property type="match status" value="1"/>
</dbReference>
<keyword evidence="4 12" id="KW-0812">Transmembrane</keyword>
<gene>
    <name evidence="14" type="ORF">SAMN05660841_02474</name>
</gene>
<keyword evidence="11 14" id="KW-0413">Isomerase</keyword>
<evidence type="ECO:0000256" key="6">
    <source>
        <dbReference type="ARBA" id="ARBA00023136"/>
    </source>
</evidence>
<evidence type="ECO:0000256" key="12">
    <source>
        <dbReference type="SAM" id="Phobius"/>
    </source>
</evidence>
<keyword evidence="2" id="KW-1003">Cell membrane</keyword>
<dbReference type="Proteomes" id="UP000190150">
    <property type="component" value="Unassembled WGS sequence"/>
</dbReference>
<dbReference type="InterPro" id="IPR027304">
    <property type="entry name" value="Trigger_fact/SurA_dom_sf"/>
</dbReference>
<sequence length="701" mass="76464">MGLMGNLRNRAGLVIFVIGLAIVAFLLGDIIQSGMPFWAKKQNEVGNINGNSIDYQDFNAQVEQTSAMYQQQMGGAETPQIKNFAVQQVWNQFVSKELIANEIEKLGLVVGKKEFNDLITGPTPSPQIMQTFTNPQTGQFDRNYLTQVINEAKGGNAQVAQQWELLLDNIRTQRLTEKYSNLVSNAVYVTALEAQDEYTAKNKLANFKYVLLDYSSVNEADIKLTDADYKEYYDKHKNAFKNPEETRSVEYVLFDASATAKDSASTLATIQTLKGELAASTNDSLFVVGSSDNKYPVTYYRKGQVSPALDSVIFNAAKGTTVGPFLSNGAYEIAKIIDSKFSPDSVKASHILLNATAEGGIDKAKAKADSIKGLIAKGESFSSLAVEFSQDPGSKANGGDLGTFTRGQMVGPFEEAAFNGKAGDVVVVESQFGVHILKIEKQIGNSKIVKAAILDKVISAGKETTDAVYAKANAFFTSANAANFEETAKQQNLNVQKAARVQPMDNSLNGAEASRELIRWIFDAKKDEVSDKVYETENNFIVAKVKAINPKGIQSLDAIKGDIELGVKNLVKARMLKEKMNNALNGATSIDQVAQKVGKSAIAVENIVLANPVIPGVSLESTVIGTVFGLQPNKPSKAIEGTQGIYAVQVNSFVNPKEMVDTERKNQQKQMMASKQQRSWGSIFKALQDNAKIDDNRIRFY</sequence>
<evidence type="ECO:0000256" key="4">
    <source>
        <dbReference type="ARBA" id="ARBA00022692"/>
    </source>
</evidence>
<dbReference type="PANTHER" id="PTHR47529">
    <property type="entry name" value="PEPTIDYL-PROLYL CIS-TRANS ISOMERASE D"/>
    <property type="match status" value="1"/>
</dbReference>
<dbReference type="SUPFAM" id="SSF109998">
    <property type="entry name" value="Triger factor/SurA peptide-binding domain-like"/>
    <property type="match status" value="1"/>
</dbReference>
<organism evidence="14 15">
    <name type="scientific">Sphingobacterium nematocida</name>
    <dbReference type="NCBI Taxonomy" id="1513896"/>
    <lineage>
        <taxon>Bacteria</taxon>
        <taxon>Pseudomonadati</taxon>
        <taxon>Bacteroidota</taxon>
        <taxon>Sphingobacteriia</taxon>
        <taxon>Sphingobacteriales</taxon>
        <taxon>Sphingobacteriaceae</taxon>
        <taxon>Sphingobacterium</taxon>
    </lineage>
</organism>
<evidence type="ECO:0000256" key="9">
    <source>
        <dbReference type="ARBA" id="ARBA00040743"/>
    </source>
</evidence>
<dbReference type="Pfam" id="PF13616">
    <property type="entry name" value="Rotamase_3"/>
    <property type="match status" value="1"/>
</dbReference>
<protein>
    <recommendedName>
        <fullName evidence="9">Periplasmic chaperone PpiD</fullName>
    </recommendedName>
    <alternativeName>
        <fullName evidence="10">Periplasmic folding chaperone</fullName>
    </alternativeName>
</protein>
<dbReference type="InterPro" id="IPR000297">
    <property type="entry name" value="PPIase_PpiC"/>
</dbReference>
<reference evidence="15" key="1">
    <citation type="submission" date="2017-02" db="EMBL/GenBank/DDBJ databases">
        <authorList>
            <person name="Varghese N."/>
            <person name="Submissions S."/>
        </authorList>
    </citation>
    <scope>NUCLEOTIDE SEQUENCE [LARGE SCALE GENOMIC DNA]</scope>
    <source>
        <strain evidence="15">DSM 24091</strain>
    </source>
</reference>
<keyword evidence="6 12" id="KW-0472">Membrane</keyword>
<evidence type="ECO:0000256" key="1">
    <source>
        <dbReference type="ARBA" id="ARBA00004382"/>
    </source>
</evidence>
<evidence type="ECO:0000256" key="8">
    <source>
        <dbReference type="ARBA" id="ARBA00038408"/>
    </source>
</evidence>
<comment type="similarity">
    <text evidence="8">Belongs to the PpiD chaperone family.</text>
</comment>
<keyword evidence="11" id="KW-0697">Rotamase</keyword>
<feature type="transmembrane region" description="Helical" evidence="12">
    <location>
        <begin position="12"/>
        <end position="31"/>
    </location>
</feature>
<evidence type="ECO:0000256" key="11">
    <source>
        <dbReference type="PROSITE-ProRule" id="PRU00278"/>
    </source>
</evidence>
<keyword evidence="5 12" id="KW-1133">Transmembrane helix</keyword>
<dbReference type="PROSITE" id="PS50198">
    <property type="entry name" value="PPIC_PPIASE_2"/>
    <property type="match status" value="1"/>
</dbReference>
<evidence type="ECO:0000256" key="5">
    <source>
        <dbReference type="ARBA" id="ARBA00022989"/>
    </source>
</evidence>
<dbReference type="InterPro" id="IPR023058">
    <property type="entry name" value="PPIase_PpiC_CS"/>
</dbReference>
<dbReference type="PANTHER" id="PTHR47529:SF1">
    <property type="entry name" value="PERIPLASMIC CHAPERONE PPID"/>
    <property type="match status" value="1"/>
</dbReference>
<dbReference type="InterPro" id="IPR052029">
    <property type="entry name" value="PpiD_chaperone"/>
</dbReference>
<dbReference type="InterPro" id="IPR046357">
    <property type="entry name" value="PPIase_dom_sf"/>
</dbReference>
<dbReference type="GO" id="GO:0003755">
    <property type="term" value="F:peptidyl-prolyl cis-trans isomerase activity"/>
    <property type="evidence" value="ECO:0007669"/>
    <property type="project" value="UniProtKB-KW"/>
</dbReference>
<evidence type="ECO:0000256" key="2">
    <source>
        <dbReference type="ARBA" id="ARBA00022475"/>
    </source>
</evidence>
<keyword evidence="15" id="KW-1185">Reference proteome</keyword>
<evidence type="ECO:0000259" key="13">
    <source>
        <dbReference type="PROSITE" id="PS50198"/>
    </source>
</evidence>
<evidence type="ECO:0000256" key="10">
    <source>
        <dbReference type="ARBA" id="ARBA00042775"/>
    </source>
</evidence>
<dbReference type="AlphaFoldDB" id="A0A1T5EAZ6"/>
<dbReference type="OrthoDB" id="9812372at2"/>
<feature type="domain" description="PpiC" evidence="13">
    <location>
        <begin position="343"/>
        <end position="441"/>
    </location>
</feature>
<dbReference type="STRING" id="1513896.SAMN05660841_02474"/>
<dbReference type="Pfam" id="PF13623">
    <property type="entry name" value="SurA_N_2"/>
    <property type="match status" value="1"/>
</dbReference>
<dbReference type="SUPFAM" id="SSF54534">
    <property type="entry name" value="FKBP-like"/>
    <property type="match status" value="1"/>
</dbReference>
<dbReference type="EMBL" id="FUZF01000010">
    <property type="protein sequence ID" value="SKB81033.1"/>
    <property type="molecule type" value="Genomic_DNA"/>
</dbReference>
<dbReference type="GO" id="GO:0005886">
    <property type="term" value="C:plasma membrane"/>
    <property type="evidence" value="ECO:0007669"/>
    <property type="project" value="UniProtKB-SubCell"/>
</dbReference>
<comment type="subcellular location">
    <subcellularLocation>
        <location evidence="1">Cell inner membrane</location>
        <topology evidence="1">Single-pass type II membrane protein</topology>
        <orientation evidence="1">Periplasmic side</orientation>
    </subcellularLocation>
</comment>
<dbReference type="Gene3D" id="3.10.50.40">
    <property type="match status" value="1"/>
</dbReference>
<proteinExistence type="inferred from homology"/>
<name>A0A1T5EAZ6_9SPHI</name>
<keyword evidence="7" id="KW-0143">Chaperone</keyword>
<evidence type="ECO:0000313" key="14">
    <source>
        <dbReference type="EMBL" id="SKB81033.1"/>
    </source>
</evidence>
<dbReference type="Pfam" id="PF13145">
    <property type="entry name" value="Rotamase_2"/>
    <property type="match status" value="1"/>
</dbReference>
<evidence type="ECO:0000313" key="15">
    <source>
        <dbReference type="Proteomes" id="UP000190150"/>
    </source>
</evidence>
<dbReference type="RefSeq" id="WP_079643381.1">
    <property type="nucleotide sequence ID" value="NZ_FUZF01000010.1"/>
</dbReference>
<evidence type="ECO:0000256" key="3">
    <source>
        <dbReference type="ARBA" id="ARBA00022519"/>
    </source>
</evidence>
<keyword evidence="3" id="KW-0997">Cell inner membrane</keyword>
<evidence type="ECO:0000256" key="7">
    <source>
        <dbReference type="ARBA" id="ARBA00023186"/>
    </source>
</evidence>
<accession>A0A1T5EAZ6</accession>